<accession>A0A0B2VYV5</accession>
<dbReference type="AlphaFoldDB" id="A0A0B2VYV5"/>
<dbReference type="Proteomes" id="UP000031036">
    <property type="component" value="Unassembled WGS sequence"/>
</dbReference>
<organism evidence="2 3">
    <name type="scientific">Toxocara canis</name>
    <name type="common">Canine roundworm</name>
    <dbReference type="NCBI Taxonomy" id="6265"/>
    <lineage>
        <taxon>Eukaryota</taxon>
        <taxon>Metazoa</taxon>
        <taxon>Ecdysozoa</taxon>
        <taxon>Nematoda</taxon>
        <taxon>Chromadorea</taxon>
        <taxon>Rhabditida</taxon>
        <taxon>Spirurina</taxon>
        <taxon>Ascaridomorpha</taxon>
        <taxon>Ascaridoidea</taxon>
        <taxon>Toxocaridae</taxon>
        <taxon>Toxocara</taxon>
    </lineage>
</organism>
<feature type="transmembrane region" description="Helical" evidence="1">
    <location>
        <begin position="12"/>
        <end position="36"/>
    </location>
</feature>
<protein>
    <submittedName>
        <fullName evidence="2">Uncharacterized protein</fullName>
    </submittedName>
</protein>
<evidence type="ECO:0000256" key="1">
    <source>
        <dbReference type="SAM" id="Phobius"/>
    </source>
</evidence>
<keyword evidence="1" id="KW-0472">Membrane</keyword>
<reference evidence="2 3" key="1">
    <citation type="submission" date="2014-11" db="EMBL/GenBank/DDBJ databases">
        <title>Genetic blueprint of the zoonotic pathogen Toxocara canis.</title>
        <authorList>
            <person name="Zhu X.-Q."/>
            <person name="Korhonen P.K."/>
            <person name="Cai H."/>
            <person name="Young N.D."/>
            <person name="Nejsum P."/>
            <person name="von Samson-Himmelstjerna G."/>
            <person name="Boag P.R."/>
            <person name="Tan P."/>
            <person name="Li Q."/>
            <person name="Min J."/>
            <person name="Yang Y."/>
            <person name="Wang X."/>
            <person name="Fang X."/>
            <person name="Hall R.S."/>
            <person name="Hofmann A."/>
            <person name="Sternberg P.W."/>
            <person name="Jex A.R."/>
            <person name="Gasser R.B."/>
        </authorList>
    </citation>
    <scope>NUCLEOTIDE SEQUENCE [LARGE SCALE GENOMIC DNA]</scope>
    <source>
        <strain evidence="2">PN_DK_2014</strain>
    </source>
</reference>
<keyword evidence="1" id="KW-0812">Transmembrane</keyword>
<sequence length="116" mass="12906">MAIIASVICQLVVFTSALIATIVFTVLALYCVYNYYRTFGSIDRGSNRDVRCLISIVVYVTPANIVNMPVIAVVLAIPIQHYFPRSELTNSLFVFGENSEYYSMHILTIALALCTT</sequence>
<evidence type="ECO:0000313" key="2">
    <source>
        <dbReference type="EMBL" id="KHN86522.1"/>
    </source>
</evidence>
<keyword evidence="3" id="KW-1185">Reference proteome</keyword>
<keyword evidence="1" id="KW-1133">Transmembrane helix</keyword>
<gene>
    <name evidence="2" type="ORF">Tcan_00198</name>
</gene>
<proteinExistence type="predicted"/>
<feature type="non-terminal residue" evidence="2">
    <location>
        <position position="116"/>
    </location>
</feature>
<comment type="caution">
    <text evidence="2">The sequence shown here is derived from an EMBL/GenBank/DDBJ whole genome shotgun (WGS) entry which is preliminary data.</text>
</comment>
<name>A0A0B2VYV5_TOXCA</name>
<evidence type="ECO:0000313" key="3">
    <source>
        <dbReference type="Proteomes" id="UP000031036"/>
    </source>
</evidence>
<feature type="transmembrane region" description="Helical" evidence="1">
    <location>
        <begin position="56"/>
        <end position="77"/>
    </location>
</feature>
<dbReference type="EMBL" id="JPKZ01000595">
    <property type="protein sequence ID" value="KHN86522.1"/>
    <property type="molecule type" value="Genomic_DNA"/>
</dbReference>